<name>A0A8S1WSI7_9CILI</name>
<reference evidence="1" key="1">
    <citation type="submission" date="2021-01" db="EMBL/GenBank/DDBJ databases">
        <authorList>
            <consortium name="Genoscope - CEA"/>
            <person name="William W."/>
        </authorList>
    </citation>
    <scope>NUCLEOTIDE SEQUENCE</scope>
</reference>
<evidence type="ECO:0000313" key="1">
    <source>
        <dbReference type="EMBL" id="CAD8192994.1"/>
    </source>
</evidence>
<sequence length="53" mass="6238">MIKEEFHLCNEIKTPNCGLILRPFLLKFFKQTLQLSISNNKFLQFGQIIKVVI</sequence>
<dbReference type="AlphaFoldDB" id="A0A8S1WSI7"/>
<accession>A0A8S1WSI7</accession>
<dbReference type="EMBL" id="CAJJDO010000103">
    <property type="protein sequence ID" value="CAD8192994.1"/>
    <property type="molecule type" value="Genomic_DNA"/>
</dbReference>
<dbReference type="Proteomes" id="UP000689195">
    <property type="component" value="Unassembled WGS sequence"/>
</dbReference>
<protein>
    <submittedName>
        <fullName evidence="1">Uncharacterized protein</fullName>
    </submittedName>
</protein>
<evidence type="ECO:0000313" key="2">
    <source>
        <dbReference type="Proteomes" id="UP000689195"/>
    </source>
</evidence>
<organism evidence="1 2">
    <name type="scientific">Paramecium pentaurelia</name>
    <dbReference type="NCBI Taxonomy" id="43138"/>
    <lineage>
        <taxon>Eukaryota</taxon>
        <taxon>Sar</taxon>
        <taxon>Alveolata</taxon>
        <taxon>Ciliophora</taxon>
        <taxon>Intramacronucleata</taxon>
        <taxon>Oligohymenophorea</taxon>
        <taxon>Peniculida</taxon>
        <taxon>Parameciidae</taxon>
        <taxon>Paramecium</taxon>
    </lineage>
</organism>
<proteinExistence type="predicted"/>
<gene>
    <name evidence="1" type="ORF">PPENT_87.1.T1030052</name>
</gene>
<keyword evidence="2" id="KW-1185">Reference proteome</keyword>
<comment type="caution">
    <text evidence="1">The sequence shown here is derived from an EMBL/GenBank/DDBJ whole genome shotgun (WGS) entry which is preliminary data.</text>
</comment>